<dbReference type="HOGENOM" id="CLU_3235166_0_0_9"/>
<keyword evidence="1" id="KW-0472">Membrane</keyword>
<comment type="caution">
    <text evidence="2">The sequence shown here is derived from an EMBL/GenBank/DDBJ whole genome shotgun (WGS) entry which is preliminary data.</text>
</comment>
<dbReference type="PATRIC" id="fig|1400520.3.peg.1244"/>
<dbReference type="RefSeq" id="WP_268872492.1">
    <property type="nucleotide sequence ID" value="NZ_KK036485.1"/>
</dbReference>
<evidence type="ECO:0000313" key="2">
    <source>
        <dbReference type="EMBL" id="ETY74566.1"/>
    </source>
</evidence>
<sequence length="43" mass="5021">MFKSNWHPHHHRTNLNTLHVWPLAIRAAIDAFFGLSINHFGSK</sequence>
<dbReference type="Proteomes" id="UP000019247">
    <property type="component" value="Unassembled WGS sequence"/>
</dbReference>
<evidence type="ECO:0000256" key="1">
    <source>
        <dbReference type="SAM" id="Phobius"/>
    </source>
</evidence>
<name>W6T837_9LACO</name>
<proteinExistence type="predicted"/>
<keyword evidence="1" id="KW-1133">Transmembrane helix</keyword>
<accession>W6T837</accession>
<reference evidence="2 3" key="1">
    <citation type="journal article" date="2014" name="Genome Announc.">
        <title>Genome Sequence of Lactobacillus fabifermentans Strain T30PCM01, Isolated from Fermenting Grape Marc.</title>
        <authorList>
            <person name="Treu L."/>
            <person name="Vendramin V."/>
            <person name="Bovo B."/>
            <person name="Giacomini A."/>
            <person name="Corich V."/>
            <person name="Campanaro S."/>
        </authorList>
    </citation>
    <scope>NUCLEOTIDE SEQUENCE [LARGE SCALE GENOMIC DNA]</scope>
    <source>
        <strain evidence="2 3">T30PCM01</strain>
    </source>
</reference>
<dbReference type="EMBL" id="AWWK01000032">
    <property type="protein sequence ID" value="ETY74566.1"/>
    <property type="molecule type" value="Genomic_DNA"/>
</dbReference>
<feature type="transmembrane region" description="Helical" evidence="1">
    <location>
        <begin position="20"/>
        <end position="40"/>
    </location>
</feature>
<organism evidence="2 3">
    <name type="scientific">Lactiplantibacillus fabifermentans T30PCM01</name>
    <dbReference type="NCBI Taxonomy" id="1400520"/>
    <lineage>
        <taxon>Bacteria</taxon>
        <taxon>Bacillati</taxon>
        <taxon>Bacillota</taxon>
        <taxon>Bacilli</taxon>
        <taxon>Lactobacillales</taxon>
        <taxon>Lactobacillaceae</taxon>
        <taxon>Lactiplantibacillus</taxon>
    </lineage>
</organism>
<keyword evidence="1" id="KW-0812">Transmembrane</keyword>
<dbReference type="AlphaFoldDB" id="W6T837"/>
<protein>
    <submittedName>
        <fullName evidence="2">Uncharacterized protein</fullName>
    </submittedName>
</protein>
<evidence type="ECO:0000313" key="3">
    <source>
        <dbReference type="Proteomes" id="UP000019247"/>
    </source>
</evidence>
<gene>
    <name evidence="2" type="ORF">LFAB_06405</name>
</gene>